<evidence type="ECO:0000256" key="4">
    <source>
        <dbReference type="ARBA" id="ARBA00023125"/>
    </source>
</evidence>
<reference evidence="7 8" key="1">
    <citation type="submission" date="2017-09" db="EMBL/GenBank/DDBJ databases">
        <title>Depth-based differentiation of microbial function through sediment-hosted aquifers and enrichment of novel symbionts in the deep terrestrial subsurface.</title>
        <authorList>
            <person name="Probst A.J."/>
            <person name="Ladd B."/>
            <person name="Jarett J.K."/>
            <person name="Geller-Mcgrath D.E."/>
            <person name="Sieber C.M."/>
            <person name="Emerson J.B."/>
            <person name="Anantharaman K."/>
            <person name="Thomas B.C."/>
            <person name="Malmstrom R."/>
            <person name="Stieglmeier M."/>
            <person name="Klingl A."/>
            <person name="Woyke T."/>
            <person name="Ryan C.M."/>
            <person name="Banfield J.F."/>
        </authorList>
    </citation>
    <scope>NUCLEOTIDE SEQUENCE [LARGE SCALE GENOMIC DNA]</scope>
    <source>
        <strain evidence="7">CG10_big_fil_rev_8_21_14_0_10_36_16</strain>
    </source>
</reference>
<dbReference type="SUPFAM" id="SSF88946">
    <property type="entry name" value="Sigma2 domain of RNA polymerase sigma factors"/>
    <property type="match status" value="1"/>
</dbReference>
<organism evidence="7 8">
    <name type="scientific">Candidatus Yanofskybacteria bacterium CG10_big_fil_rev_8_21_14_0_10_36_16</name>
    <dbReference type="NCBI Taxonomy" id="1975096"/>
    <lineage>
        <taxon>Bacteria</taxon>
        <taxon>Candidatus Yanofskyibacteriota</taxon>
    </lineage>
</organism>
<sequence length="207" mass="24053">MLSDLDRKILECHERKDEDGMINLVLENFGAKTKALMRTILKNKYPGYEDDIMQKLLLKLVESFRNGNFYNGESGASFYTWFSVFARNEAFDFLRRMSIRTAVSLEDLVINYHDFKDSFTGYGGIFKDGKINVSDFIATKELVNILLNEAPEHHKQMLILRYVLGFNTREVHEFTGINENTIKVKAFRARRWAQERLGRMGINASFA</sequence>
<dbReference type="NCBIfam" id="TIGR02937">
    <property type="entry name" value="sigma70-ECF"/>
    <property type="match status" value="1"/>
</dbReference>
<evidence type="ECO:0000313" key="7">
    <source>
        <dbReference type="EMBL" id="PJE50925.1"/>
    </source>
</evidence>
<dbReference type="PANTHER" id="PTHR43133">
    <property type="entry name" value="RNA POLYMERASE ECF-TYPE SIGMA FACTO"/>
    <property type="match status" value="1"/>
</dbReference>
<proteinExistence type="inferred from homology"/>
<dbReference type="GO" id="GO:0003677">
    <property type="term" value="F:DNA binding"/>
    <property type="evidence" value="ECO:0007669"/>
    <property type="project" value="UniProtKB-KW"/>
</dbReference>
<evidence type="ECO:0000259" key="6">
    <source>
        <dbReference type="Pfam" id="PF08281"/>
    </source>
</evidence>
<evidence type="ECO:0000256" key="1">
    <source>
        <dbReference type="ARBA" id="ARBA00010641"/>
    </source>
</evidence>
<evidence type="ECO:0000256" key="5">
    <source>
        <dbReference type="ARBA" id="ARBA00023163"/>
    </source>
</evidence>
<comment type="caution">
    <text evidence="7">The sequence shown here is derived from an EMBL/GenBank/DDBJ whole genome shotgun (WGS) entry which is preliminary data.</text>
</comment>
<dbReference type="Gene3D" id="1.10.10.10">
    <property type="entry name" value="Winged helix-like DNA-binding domain superfamily/Winged helix DNA-binding domain"/>
    <property type="match status" value="1"/>
</dbReference>
<dbReference type="InterPro" id="IPR013325">
    <property type="entry name" value="RNA_pol_sigma_r2"/>
</dbReference>
<evidence type="ECO:0000313" key="8">
    <source>
        <dbReference type="Proteomes" id="UP000228496"/>
    </source>
</evidence>
<evidence type="ECO:0000256" key="2">
    <source>
        <dbReference type="ARBA" id="ARBA00023015"/>
    </source>
</evidence>
<keyword evidence="5" id="KW-0804">Transcription</keyword>
<dbReference type="Gene3D" id="1.10.1740.10">
    <property type="match status" value="1"/>
</dbReference>
<name>A0A2J0Q7I5_9BACT</name>
<evidence type="ECO:0000256" key="3">
    <source>
        <dbReference type="ARBA" id="ARBA00023082"/>
    </source>
</evidence>
<comment type="similarity">
    <text evidence="1">Belongs to the sigma-70 factor family. ECF subfamily.</text>
</comment>
<dbReference type="InterPro" id="IPR039425">
    <property type="entry name" value="RNA_pol_sigma-70-like"/>
</dbReference>
<dbReference type="SUPFAM" id="SSF88659">
    <property type="entry name" value="Sigma3 and sigma4 domains of RNA polymerase sigma factors"/>
    <property type="match status" value="1"/>
</dbReference>
<dbReference type="AlphaFoldDB" id="A0A2J0Q7I5"/>
<dbReference type="EMBL" id="PCXQ01000004">
    <property type="protein sequence ID" value="PJE50925.1"/>
    <property type="molecule type" value="Genomic_DNA"/>
</dbReference>
<dbReference type="GO" id="GO:0006352">
    <property type="term" value="P:DNA-templated transcription initiation"/>
    <property type="evidence" value="ECO:0007669"/>
    <property type="project" value="InterPro"/>
</dbReference>
<dbReference type="Pfam" id="PF08281">
    <property type="entry name" value="Sigma70_r4_2"/>
    <property type="match status" value="1"/>
</dbReference>
<protein>
    <recommendedName>
        <fullName evidence="6">RNA polymerase sigma factor 70 region 4 type 2 domain-containing protein</fullName>
    </recommendedName>
</protein>
<accession>A0A2J0Q7I5</accession>
<dbReference type="GO" id="GO:0016987">
    <property type="term" value="F:sigma factor activity"/>
    <property type="evidence" value="ECO:0007669"/>
    <property type="project" value="UniProtKB-KW"/>
</dbReference>
<dbReference type="Proteomes" id="UP000228496">
    <property type="component" value="Unassembled WGS sequence"/>
</dbReference>
<feature type="domain" description="RNA polymerase sigma factor 70 region 4 type 2" evidence="6">
    <location>
        <begin position="151"/>
        <end position="191"/>
    </location>
</feature>
<dbReference type="InterPro" id="IPR013324">
    <property type="entry name" value="RNA_pol_sigma_r3/r4-like"/>
</dbReference>
<gene>
    <name evidence="7" type="ORF">COV29_01445</name>
</gene>
<keyword evidence="3" id="KW-0731">Sigma factor</keyword>
<dbReference type="InterPro" id="IPR014284">
    <property type="entry name" value="RNA_pol_sigma-70_dom"/>
</dbReference>
<keyword evidence="4" id="KW-0238">DNA-binding</keyword>
<dbReference type="InterPro" id="IPR013249">
    <property type="entry name" value="RNA_pol_sigma70_r4_t2"/>
</dbReference>
<dbReference type="InterPro" id="IPR036388">
    <property type="entry name" value="WH-like_DNA-bd_sf"/>
</dbReference>
<keyword evidence="2" id="KW-0805">Transcription regulation</keyword>
<dbReference type="PANTHER" id="PTHR43133:SF8">
    <property type="entry name" value="RNA POLYMERASE SIGMA FACTOR HI_1459-RELATED"/>
    <property type="match status" value="1"/>
</dbReference>